<dbReference type="EMBL" id="JAACXV010000324">
    <property type="protein sequence ID" value="KAF7280062.1"/>
    <property type="molecule type" value="Genomic_DNA"/>
</dbReference>
<protein>
    <submittedName>
        <fullName evidence="2">Uncharacterized protein</fullName>
    </submittedName>
</protein>
<evidence type="ECO:0000313" key="2">
    <source>
        <dbReference type="EMBL" id="KAF7280062.1"/>
    </source>
</evidence>
<evidence type="ECO:0000256" key="1">
    <source>
        <dbReference type="SAM" id="MobiDB-lite"/>
    </source>
</evidence>
<name>A0A834IUJ9_RHYFE</name>
<keyword evidence="3" id="KW-1185">Reference proteome</keyword>
<feature type="region of interest" description="Disordered" evidence="1">
    <location>
        <begin position="1"/>
        <end position="20"/>
    </location>
</feature>
<dbReference type="AlphaFoldDB" id="A0A834IUJ9"/>
<accession>A0A834IUJ9</accession>
<comment type="caution">
    <text evidence="2">The sequence shown here is derived from an EMBL/GenBank/DDBJ whole genome shotgun (WGS) entry which is preliminary data.</text>
</comment>
<proteinExistence type="predicted"/>
<gene>
    <name evidence="2" type="ORF">GWI33_006445</name>
</gene>
<organism evidence="2 3">
    <name type="scientific">Rhynchophorus ferrugineus</name>
    <name type="common">Red palm weevil</name>
    <name type="synonym">Curculio ferrugineus</name>
    <dbReference type="NCBI Taxonomy" id="354439"/>
    <lineage>
        <taxon>Eukaryota</taxon>
        <taxon>Metazoa</taxon>
        <taxon>Ecdysozoa</taxon>
        <taxon>Arthropoda</taxon>
        <taxon>Hexapoda</taxon>
        <taxon>Insecta</taxon>
        <taxon>Pterygota</taxon>
        <taxon>Neoptera</taxon>
        <taxon>Endopterygota</taxon>
        <taxon>Coleoptera</taxon>
        <taxon>Polyphaga</taxon>
        <taxon>Cucujiformia</taxon>
        <taxon>Curculionidae</taxon>
        <taxon>Dryophthorinae</taxon>
        <taxon>Rhynchophorus</taxon>
    </lineage>
</organism>
<reference evidence="2" key="1">
    <citation type="submission" date="2020-08" db="EMBL/GenBank/DDBJ databases">
        <title>Genome sequencing and assembly of the red palm weevil Rhynchophorus ferrugineus.</title>
        <authorList>
            <person name="Dias G.B."/>
            <person name="Bergman C.M."/>
            <person name="Manee M."/>
        </authorList>
    </citation>
    <scope>NUCLEOTIDE SEQUENCE</scope>
    <source>
        <strain evidence="2">AA-2017</strain>
        <tissue evidence="2">Whole larva</tissue>
    </source>
</reference>
<evidence type="ECO:0000313" key="3">
    <source>
        <dbReference type="Proteomes" id="UP000625711"/>
    </source>
</evidence>
<dbReference type="Proteomes" id="UP000625711">
    <property type="component" value="Unassembled WGS sequence"/>
</dbReference>
<sequence length="91" mass="10616">MGEKKYPTQNLQPTRERERERDRLFVIPFRLGTTPHDPGPVTNDATRSYEGNFETLLRNPVDFRTLYNVRTAKEGVLHSCQISRNKNCHVT</sequence>